<accession>A0A8S5TJU1</accession>
<name>A0A8S5TJU1_9CAUD</name>
<dbReference type="EMBL" id="BK032832">
    <property type="protein sequence ID" value="DAF63058.1"/>
    <property type="molecule type" value="Genomic_DNA"/>
</dbReference>
<feature type="transmembrane region" description="Helical" evidence="1">
    <location>
        <begin position="6"/>
        <end position="25"/>
    </location>
</feature>
<proteinExistence type="predicted"/>
<keyword evidence="1" id="KW-0812">Transmembrane</keyword>
<keyword evidence="1" id="KW-0472">Membrane</keyword>
<keyword evidence="1" id="KW-1133">Transmembrane helix</keyword>
<protein>
    <submittedName>
        <fullName evidence="2">Uncharacterized protein</fullName>
    </submittedName>
</protein>
<sequence length="31" mass="3525">MIEVGENLALLIESAIMCAFLAFYFGRMKNE</sequence>
<reference evidence="2" key="1">
    <citation type="journal article" date="2021" name="Proc. Natl. Acad. Sci. U.S.A.">
        <title>A Catalog of Tens of Thousands of Viruses from Human Metagenomes Reveals Hidden Associations with Chronic Diseases.</title>
        <authorList>
            <person name="Tisza M.J."/>
            <person name="Buck C.B."/>
        </authorList>
    </citation>
    <scope>NUCLEOTIDE SEQUENCE</scope>
    <source>
        <strain evidence="2">Ct9dX1</strain>
    </source>
</reference>
<evidence type="ECO:0000313" key="2">
    <source>
        <dbReference type="EMBL" id="DAF63058.1"/>
    </source>
</evidence>
<organism evidence="2">
    <name type="scientific">Myoviridae sp. ct9dX1</name>
    <dbReference type="NCBI Taxonomy" id="2827665"/>
    <lineage>
        <taxon>Viruses</taxon>
        <taxon>Duplodnaviria</taxon>
        <taxon>Heunggongvirae</taxon>
        <taxon>Uroviricota</taxon>
        <taxon>Caudoviricetes</taxon>
    </lineage>
</organism>
<evidence type="ECO:0000256" key="1">
    <source>
        <dbReference type="SAM" id="Phobius"/>
    </source>
</evidence>